<organism evidence="19 20">
    <name type="scientific">Bifidobacterium bombi DSM 19703</name>
    <dbReference type="NCBI Taxonomy" id="1341695"/>
    <lineage>
        <taxon>Bacteria</taxon>
        <taxon>Bacillati</taxon>
        <taxon>Actinomycetota</taxon>
        <taxon>Actinomycetes</taxon>
        <taxon>Bifidobacteriales</taxon>
        <taxon>Bifidobacteriaceae</taxon>
        <taxon>Bifidobacterium</taxon>
    </lineage>
</organism>
<dbReference type="Pfam" id="PF01225">
    <property type="entry name" value="Mur_ligase"/>
    <property type="match status" value="1"/>
</dbReference>
<evidence type="ECO:0000256" key="4">
    <source>
        <dbReference type="ARBA" id="ARBA00022490"/>
    </source>
</evidence>
<dbReference type="Gene3D" id="3.90.190.20">
    <property type="entry name" value="Mur ligase, C-terminal domain"/>
    <property type="match status" value="1"/>
</dbReference>
<dbReference type="HAMAP" id="MF_00046">
    <property type="entry name" value="MurC"/>
    <property type="match status" value="1"/>
</dbReference>
<evidence type="ECO:0000259" key="16">
    <source>
        <dbReference type="Pfam" id="PF01225"/>
    </source>
</evidence>
<dbReference type="STRING" id="1341695.BBOMB_0612"/>
<dbReference type="Pfam" id="PF08245">
    <property type="entry name" value="Mur_ligase_M"/>
    <property type="match status" value="1"/>
</dbReference>
<evidence type="ECO:0000256" key="15">
    <source>
        <dbReference type="SAM" id="MobiDB-lite"/>
    </source>
</evidence>
<comment type="caution">
    <text evidence="19">The sequence shown here is derived from an EMBL/GenBank/DDBJ whole genome shotgun (WGS) entry which is preliminary data.</text>
</comment>
<evidence type="ECO:0000256" key="14">
    <source>
        <dbReference type="HAMAP-Rule" id="MF_00046"/>
    </source>
</evidence>
<keyword evidence="12 14" id="KW-0961">Cell wall biogenesis/degradation</keyword>
<keyword evidence="8 14" id="KW-0067">ATP-binding</keyword>
<dbReference type="GO" id="GO:0051301">
    <property type="term" value="P:cell division"/>
    <property type="evidence" value="ECO:0007669"/>
    <property type="project" value="UniProtKB-KW"/>
</dbReference>
<evidence type="ECO:0000256" key="7">
    <source>
        <dbReference type="ARBA" id="ARBA00022741"/>
    </source>
</evidence>
<dbReference type="InterPro" id="IPR050061">
    <property type="entry name" value="MurCDEF_pg_biosynth"/>
</dbReference>
<dbReference type="SUPFAM" id="SSF53244">
    <property type="entry name" value="MurD-like peptide ligases, peptide-binding domain"/>
    <property type="match status" value="1"/>
</dbReference>
<evidence type="ECO:0000256" key="6">
    <source>
        <dbReference type="ARBA" id="ARBA00022618"/>
    </source>
</evidence>
<sequence length="573" mass="60220">MPHIDDRSRCDDVLDPREAAFGDGDSLDVLGSTHFIGIGGAGMSVLAEMLHESGVCVDGSDRVPNAKTDRLASLGIDVQFGQKAENVRGARTVVYSSAIKPSNPEIVEARRLGLRIVHRSDILALLMVSKTSVSVAGAHGKTTTSSLLAHILVHAGVGDLADPGYAIGGSIQNPHGEALDGGHAGRGKVLVAECDESDGSFEKYRPQIAVIVNAEADHLDHYGNARNYQKAFVAYASHASGAVVMSADDEGSRSILASLPQQVADRTIAYTTDPALDEEALRGDDRSSDHAESGCARGLQVVHIVSEHEDAGDGNEGFTIELPPSLLRFTSDRSGFGADLSSAPSGLSIPVRLSMPGIHNARNATAAIVCAALLGMDPQVAASAASGFRGASRRFEIKGEARGVTVVDDYAHHPTEIDALLTAARRRYPQGRLRVLFQPHLFSRTRFFVKDFAQALALADDVVLTSIYPARERQSDFPGVTSQLIVDEAGSAGCAQARGKVRMQVVPDMCEAAKMLALRAQSGDVLFTVGAGDVTSMGKVMLCVLQASSGEAQVNGGGSDCISGQNDGSGDQR</sequence>
<dbReference type="SUPFAM" id="SSF51984">
    <property type="entry name" value="MurCD N-terminal domain"/>
    <property type="match status" value="1"/>
</dbReference>
<feature type="region of interest" description="Disordered" evidence="15">
    <location>
        <begin position="552"/>
        <end position="573"/>
    </location>
</feature>
<dbReference type="InterPro" id="IPR005758">
    <property type="entry name" value="UDP-N-AcMur_Ala_ligase_MurC"/>
</dbReference>
<dbReference type="GO" id="GO:0005737">
    <property type="term" value="C:cytoplasm"/>
    <property type="evidence" value="ECO:0007669"/>
    <property type="project" value="UniProtKB-SubCell"/>
</dbReference>
<evidence type="ECO:0000259" key="18">
    <source>
        <dbReference type="Pfam" id="PF08245"/>
    </source>
</evidence>
<evidence type="ECO:0000256" key="13">
    <source>
        <dbReference type="ARBA" id="ARBA00047833"/>
    </source>
</evidence>
<evidence type="ECO:0000256" key="3">
    <source>
        <dbReference type="ARBA" id="ARBA00012211"/>
    </source>
</evidence>
<dbReference type="InterPro" id="IPR036615">
    <property type="entry name" value="Mur_ligase_C_dom_sf"/>
</dbReference>
<dbReference type="InterPro" id="IPR036565">
    <property type="entry name" value="Mur-like_cat_sf"/>
</dbReference>
<comment type="subcellular location">
    <subcellularLocation>
        <location evidence="1 14">Cytoplasm</location>
    </subcellularLocation>
</comment>
<dbReference type="Proteomes" id="UP000028730">
    <property type="component" value="Unassembled WGS sequence"/>
</dbReference>
<dbReference type="AlphaFoldDB" id="A0A080N308"/>
<evidence type="ECO:0000256" key="1">
    <source>
        <dbReference type="ARBA" id="ARBA00004496"/>
    </source>
</evidence>
<evidence type="ECO:0000313" key="19">
    <source>
        <dbReference type="EMBL" id="KFF31271.1"/>
    </source>
</evidence>
<feature type="domain" description="Mur ligase C-terminal" evidence="17">
    <location>
        <begin position="393"/>
        <end position="532"/>
    </location>
</feature>
<keyword evidence="5 14" id="KW-0436">Ligase</keyword>
<evidence type="ECO:0000256" key="12">
    <source>
        <dbReference type="ARBA" id="ARBA00023316"/>
    </source>
</evidence>
<accession>A0A080N308</accession>
<dbReference type="eggNOG" id="COG0773">
    <property type="taxonomic scope" value="Bacteria"/>
</dbReference>
<keyword evidence="7 14" id="KW-0547">Nucleotide-binding</keyword>
<dbReference type="InterPro" id="IPR013221">
    <property type="entry name" value="Mur_ligase_cen"/>
</dbReference>
<protein>
    <recommendedName>
        <fullName evidence="3 14">UDP-N-acetylmuramate--L-alanine ligase</fullName>
        <ecNumber evidence="3 14">6.3.2.8</ecNumber>
    </recommendedName>
    <alternativeName>
        <fullName evidence="14">UDP-N-acetylmuramoyl-L-alanine synthetase</fullName>
    </alternativeName>
</protein>
<evidence type="ECO:0000313" key="20">
    <source>
        <dbReference type="Proteomes" id="UP000028730"/>
    </source>
</evidence>
<dbReference type="EC" id="6.3.2.8" evidence="3 14"/>
<evidence type="ECO:0000256" key="10">
    <source>
        <dbReference type="ARBA" id="ARBA00022984"/>
    </source>
</evidence>
<dbReference type="Gene3D" id="3.40.50.720">
    <property type="entry name" value="NAD(P)-binding Rossmann-like Domain"/>
    <property type="match status" value="1"/>
</dbReference>
<evidence type="ECO:0000256" key="9">
    <source>
        <dbReference type="ARBA" id="ARBA00022960"/>
    </source>
</evidence>
<reference evidence="19 20" key="1">
    <citation type="journal article" date="2014" name="Appl. Environ. Microbiol.">
        <title>Genomic encyclopedia of type strains of the genus Bifidobacterium.</title>
        <authorList>
            <person name="Milani C."/>
            <person name="Lugli G.A."/>
            <person name="Duranti S."/>
            <person name="Turroni F."/>
            <person name="Bottacini F."/>
            <person name="Mangifesta M."/>
            <person name="Sanchez B."/>
            <person name="Viappiani A."/>
            <person name="Mancabelli L."/>
            <person name="Taminiau B."/>
            <person name="Delcenserie V."/>
            <person name="Barrangou R."/>
            <person name="Margolles A."/>
            <person name="van Sinderen D."/>
            <person name="Ventura M."/>
        </authorList>
    </citation>
    <scope>NUCLEOTIDE SEQUENCE [LARGE SCALE GENOMIC DNA]</scope>
    <source>
        <strain evidence="19 20">DSM 19703</strain>
    </source>
</reference>
<keyword evidence="6 14" id="KW-0132">Cell division</keyword>
<dbReference type="InterPro" id="IPR000713">
    <property type="entry name" value="Mur_ligase_N"/>
</dbReference>
<evidence type="ECO:0000259" key="17">
    <source>
        <dbReference type="Pfam" id="PF02875"/>
    </source>
</evidence>
<comment type="similarity">
    <text evidence="14">Belongs to the MurCDEF family.</text>
</comment>
<dbReference type="GO" id="GO:0005524">
    <property type="term" value="F:ATP binding"/>
    <property type="evidence" value="ECO:0007669"/>
    <property type="project" value="UniProtKB-UniRule"/>
</dbReference>
<gene>
    <name evidence="14" type="primary">murC</name>
    <name evidence="19" type="ORF">BBOMB_0612</name>
</gene>
<evidence type="ECO:0000256" key="2">
    <source>
        <dbReference type="ARBA" id="ARBA00004752"/>
    </source>
</evidence>
<dbReference type="UniPathway" id="UPA00219"/>
<feature type="binding site" evidence="14">
    <location>
        <begin position="137"/>
        <end position="143"/>
    </location>
    <ligand>
        <name>ATP</name>
        <dbReference type="ChEBI" id="CHEBI:30616"/>
    </ligand>
</feature>
<comment type="catalytic activity">
    <reaction evidence="13 14">
        <text>UDP-N-acetyl-alpha-D-muramate + L-alanine + ATP = UDP-N-acetyl-alpha-D-muramoyl-L-alanine + ADP + phosphate + H(+)</text>
        <dbReference type="Rhea" id="RHEA:23372"/>
        <dbReference type="ChEBI" id="CHEBI:15378"/>
        <dbReference type="ChEBI" id="CHEBI:30616"/>
        <dbReference type="ChEBI" id="CHEBI:43474"/>
        <dbReference type="ChEBI" id="CHEBI:57972"/>
        <dbReference type="ChEBI" id="CHEBI:70757"/>
        <dbReference type="ChEBI" id="CHEBI:83898"/>
        <dbReference type="ChEBI" id="CHEBI:456216"/>
        <dbReference type="EC" id="6.3.2.8"/>
    </reaction>
</comment>
<dbReference type="GO" id="GO:0008763">
    <property type="term" value="F:UDP-N-acetylmuramate-L-alanine ligase activity"/>
    <property type="evidence" value="ECO:0007669"/>
    <property type="project" value="UniProtKB-UniRule"/>
</dbReference>
<dbReference type="GO" id="GO:0009252">
    <property type="term" value="P:peptidoglycan biosynthetic process"/>
    <property type="evidence" value="ECO:0007669"/>
    <property type="project" value="UniProtKB-UniRule"/>
</dbReference>
<keyword evidence="9 14" id="KW-0133">Cell shape</keyword>
<dbReference type="PANTHER" id="PTHR43445:SF3">
    <property type="entry name" value="UDP-N-ACETYLMURAMATE--L-ALANINE LIGASE"/>
    <property type="match status" value="1"/>
</dbReference>
<comment type="pathway">
    <text evidence="2 14">Cell wall biogenesis; peptidoglycan biosynthesis.</text>
</comment>
<evidence type="ECO:0000256" key="11">
    <source>
        <dbReference type="ARBA" id="ARBA00023306"/>
    </source>
</evidence>
<evidence type="ECO:0000256" key="8">
    <source>
        <dbReference type="ARBA" id="ARBA00022840"/>
    </source>
</evidence>
<dbReference type="GO" id="GO:0008360">
    <property type="term" value="P:regulation of cell shape"/>
    <property type="evidence" value="ECO:0007669"/>
    <property type="project" value="UniProtKB-KW"/>
</dbReference>
<name>A0A080N308_9BIFI</name>
<dbReference type="RefSeq" id="WP_238549863.1">
    <property type="nucleotide sequence ID" value="NZ_ATLK01000001.1"/>
</dbReference>
<dbReference type="Pfam" id="PF02875">
    <property type="entry name" value="Mur_ligase_C"/>
    <property type="match status" value="1"/>
</dbReference>
<feature type="domain" description="Mur ligase N-terminal catalytic" evidence="16">
    <location>
        <begin position="33"/>
        <end position="129"/>
    </location>
</feature>
<keyword evidence="20" id="KW-1185">Reference proteome</keyword>
<feature type="compositionally biased region" description="Polar residues" evidence="15">
    <location>
        <begin position="562"/>
        <end position="573"/>
    </location>
</feature>
<comment type="function">
    <text evidence="14">Cell wall formation.</text>
</comment>
<proteinExistence type="inferred from homology"/>
<keyword evidence="10 14" id="KW-0573">Peptidoglycan synthesis</keyword>
<dbReference type="PANTHER" id="PTHR43445">
    <property type="entry name" value="UDP-N-ACETYLMURAMATE--L-ALANINE LIGASE-RELATED"/>
    <property type="match status" value="1"/>
</dbReference>
<dbReference type="Gene3D" id="3.40.1190.10">
    <property type="entry name" value="Mur-like, catalytic domain"/>
    <property type="match status" value="1"/>
</dbReference>
<dbReference type="EMBL" id="ATLK01000001">
    <property type="protein sequence ID" value="KFF31271.1"/>
    <property type="molecule type" value="Genomic_DNA"/>
</dbReference>
<dbReference type="SUPFAM" id="SSF53623">
    <property type="entry name" value="MurD-like peptide ligases, catalytic domain"/>
    <property type="match status" value="2"/>
</dbReference>
<keyword evidence="11 14" id="KW-0131">Cell cycle</keyword>
<dbReference type="InterPro" id="IPR004101">
    <property type="entry name" value="Mur_ligase_C"/>
</dbReference>
<dbReference type="GO" id="GO:0071555">
    <property type="term" value="P:cell wall organization"/>
    <property type="evidence" value="ECO:0007669"/>
    <property type="project" value="UniProtKB-KW"/>
</dbReference>
<keyword evidence="4 14" id="KW-0963">Cytoplasm</keyword>
<evidence type="ECO:0000256" key="5">
    <source>
        <dbReference type="ARBA" id="ARBA00022598"/>
    </source>
</evidence>
<feature type="domain" description="Mur ligase central" evidence="18">
    <location>
        <begin position="135"/>
        <end position="273"/>
    </location>
</feature>